<evidence type="ECO:0000313" key="1">
    <source>
        <dbReference type="EMBL" id="KAI3751343.1"/>
    </source>
</evidence>
<gene>
    <name evidence="1" type="ORF">L2E82_22426</name>
</gene>
<evidence type="ECO:0000313" key="2">
    <source>
        <dbReference type="Proteomes" id="UP001055811"/>
    </source>
</evidence>
<sequence>MYHFLIEFPTRFRSRSVTTSCISSCNISDVLLLTLNYASVLDQLPSVLVLDRLSNKNNYASCINCDDGSIGITIALDHNFFTILPPSHHQHYIYHPSDSATLQLHRLHRNFRIRIKFRHPSLSGVTMVVPTATVDAPPHSTCSEHNRKLSKKGSISRSRSSSSSSSHRRCTFTRKCARLVKEQRARFYIMRRCVSMLVCWHDYGDS</sequence>
<accession>A0ACB9DXC0</accession>
<dbReference type="Proteomes" id="UP001055811">
    <property type="component" value="Linkage Group LG04"/>
</dbReference>
<dbReference type="EMBL" id="CM042012">
    <property type="protein sequence ID" value="KAI3751343.1"/>
    <property type="molecule type" value="Genomic_DNA"/>
</dbReference>
<reference evidence="1 2" key="2">
    <citation type="journal article" date="2022" name="Mol. Ecol. Resour.">
        <title>The genomes of chicory, endive, great burdock and yacon provide insights into Asteraceae paleo-polyploidization history and plant inulin production.</title>
        <authorList>
            <person name="Fan W."/>
            <person name="Wang S."/>
            <person name="Wang H."/>
            <person name="Wang A."/>
            <person name="Jiang F."/>
            <person name="Liu H."/>
            <person name="Zhao H."/>
            <person name="Xu D."/>
            <person name="Zhang Y."/>
        </authorList>
    </citation>
    <scope>NUCLEOTIDE SEQUENCE [LARGE SCALE GENOMIC DNA]</scope>
    <source>
        <strain evidence="2">cv. Punajuju</strain>
        <tissue evidence="1">Leaves</tissue>
    </source>
</reference>
<protein>
    <submittedName>
        <fullName evidence="1">Uncharacterized protein</fullName>
    </submittedName>
</protein>
<keyword evidence="2" id="KW-1185">Reference proteome</keyword>
<proteinExistence type="predicted"/>
<organism evidence="1 2">
    <name type="scientific">Cichorium intybus</name>
    <name type="common">Chicory</name>
    <dbReference type="NCBI Taxonomy" id="13427"/>
    <lineage>
        <taxon>Eukaryota</taxon>
        <taxon>Viridiplantae</taxon>
        <taxon>Streptophyta</taxon>
        <taxon>Embryophyta</taxon>
        <taxon>Tracheophyta</taxon>
        <taxon>Spermatophyta</taxon>
        <taxon>Magnoliopsida</taxon>
        <taxon>eudicotyledons</taxon>
        <taxon>Gunneridae</taxon>
        <taxon>Pentapetalae</taxon>
        <taxon>asterids</taxon>
        <taxon>campanulids</taxon>
        <taxon>Asterales</taxon>
        <taxon>Asteraceae</taxon>
        <taxon>Cichorioideae</taxon>
        <taxon>Cichorieae</taxon>
        <taxon>Cichoriinae</taxon>
        <taxon>Cichorium</taxon>
    </lineage>
</organism>
<reference evidence="2" key="1">
    <citation type="journal article" date="2022" name="Mol. Ecol. Resour.">
        <title>The genomes of chicory, endive, great burdock and yacon provide insights into Asteraceae palaeo-polyploidization history and plant inulin production.</title>
        <authorList>
            <person name="Fan W."/>
            <person name="Wang S."/>
            <person name="Wang H."/>
            <person name="Wang A."/>
            <person name="Jiang F."/>
            <person name="Liu H."/>
            <person name="Zhao H."/>
            <person name="Xu D."/>
            <person name="Zhang Y."/>
        </authorList>
    </citation>
    <scope>NUCLEOTIDE SEQUENCE [LARGE SCALE GENOMIC DNA]</scope>
    <source>
        <strain evidence="2">cv. Punajuju</strain>
    </source>
</reference>
<name>A0ACB9DXC0_CICIN</name>
<comment type="caution">
    <text evidence="1">The sequence shown here is derived from an EMBL/GenBank/DDBJ whole genome shotgun (WGS) entry which is preliminary data.</text>
</comment>